<dbReference type="SUPFAM" id="SSF50978">
    <property type="entry name" value="WD40 repeat-like"/>
    <property type="match status" value="1"/>
</dbReference>
<dbReference type="EMBL" id="WJQU01003802">
    <property type="protein sequence ID" value="KAJ6622015.1"/>
    <property type="molecule type" value="Genomic_DNA"/>
</dbReference>
<dbReference type="GO" id="GO:0003714">
    <property type="term" value="F:transcription corepressor activity"/>
    <property type="evidence" value="ECO:0007669"/>
    <property type="project" value="InterPro"/>
</dbReference>
<dbReference type="CDD" id="cd00200">
    <property type="entry name" value="WD40"/>
    <property type="match status" value="1"/>
</dbReference>
<dbReference type="GO" id="GO:0006357">
    <property type="term" value="P:regulation of transcription by RNA polymerase II"/>
    <property type="evidence" value="ECO:0007669"/>
    <property type="project" value="TreeGrafter"/>
</dbReference>
<dbReference type="InterPro" id="IPR020472">
    <property type="entry name" value="WD40_PAC1"/>
</dbReference>
<dbReference type="InterPro" id="IPR045183">
    <property type="entry name" value="Ebi-like"/>
</dbReference>
<keyword evidence="3" id="KW-0677">Repeat</keyword>
<dbReference type="FunFam" id="2.130.10.10:FF:000218">
    <property type="entry name" value="WD40 repeat-containing protein HOS15"/>
    <property type="match status" value="1"/>
</dbReference>
<evidence type="ECO:0000256" key="5">
    <source>
        <dbReference type="ARBA" id="ARBA00023163"/>
    </source>
</evidence>
<accession>A0A9Q0MLU0</accession>
<evidence type="ECO:0000256" key="6">
    <source>
        <dbReference type="ARBA" id="ARBA00023242"/>
    </source>
</evidence>
<dbReference type="PROSITE" id="PS00678">
    <property type="entry name" value="WD_REPEATS_1"/>
    <property type="match status" value="2"/>
</dbReference>
<keyword evidence="10" id="KW-1185">Reference proteome</keyword>
<evidence type="ECO:0000313" key="9">
    <source>
        <dbReference type="EMBL" id="KAJ6622015.1"/>
    </source>
</evidence>
<dbReference type="GO" id="GO:0000118">
    <property type="term" value="C:histone deacetylase complex"/>
    <property type="evidence" value="ECO:0007669"/>
    <property type="project" value="TreeGrafter"/>
</dbReference>
<keyword evidence="4" id="KW-0805">Transcription regulation</keyword>
<dbReference type="Pfam" id="PF00400">
    <property type="entry name" value="WD40"/>
    <property type="match status" value="5"/>
</dbReference>
<dbReference type="Gene3D" id="2.130.10.10">
    <property type="entry name" value="YVTN repeat-like/Quinoprotein amine dehydrogenase"/>
    <property type="match status" value="1"/>
</dbReference>
<dbReference type="PRINTS" id="PR00320">
    <property type="entry name" value="GPROTEINBRPT"/>
</dbReference>
<name>A0A9Q0MLU0_9DIPT</name>
<feature type="non-terminal residue" evidence="9">
    <location>
        <position position="371"/>
    </location>
</feature>
<feature type="repeat" description="WD" evidence="8">
    <location>
        <begin position="30"/>
        <end position="71"/>
    </location>
</feature>
<reference evidence="9" key="1">
    <citation type="submission" date="2022-07" db="EMBL/GenBank/DDBJ databases">
        <authorList>
            <person name="Trinca V."/>
            <person name="Uliana J.V.C."/>
            <person name="Torres T.T."/>
            <person name="Ward R.J."/>
            <person name="Monesi N."/>
        </authorList>
    </citation>
    <scope>NUCLEOTIDE SEQUENCE</scope>
    <source>
        <strain evidence="9">HSMRA1968</strain>
        <tissue evidence="9">Whole embryos</tissue>
    </source>
</reference>
<dbReference type="AlphaFoldDB" id="A0A9Q0MLU0"/>
<feature type="repeat" description="WD" evidence="8">
    <location>
        <begin position="201"/>
        <end position="242"/>
    </location>
</feature>
<dbReference type="SMART" id="SM00320">
    <property type="entry name" value="WD40"/>
    <property type="match status" value="8"/>
</dbReference>
<evidence type="ECO:0000313" key="10">
    <source>
        <dbReference type="Proteomes" id="UP001151699"/>
    </source>
</evidence>
<comment type="similarity">
    <text evidence="7">Belongs to the WD repeat EBI family.</text>
</comment>
<comment type="caution">
    <text evidence="9">The sequence shown here is derived from an EMBL/GenBank/DDBJ whole genome shotgun (WGS) entry which is preliminary data.</text>
</comment>
<protein>
    <submittedName>
        <fullName evidence="9">F-box-like/WD repeat-containing protein ebi</fullName>
    </submittedName>
</protein>
<evidence type="ECO:0000256" key="7">
    <source>
        <dbReference type="ARBA" id="ARBA00025741"/>
    </source>
</evidence>
<feature type="repeat" description="WD" evidence="8">
    <location>
        <begin position="294"/>
        <end position="335"/>
    </location>
</feature>
<gene>
    <name evidence="9" type="primary">ebi_9</name>
    <name evidence="9" type="ORF">Bhyg_17425</name>
</gene>
<keyword evidence="6" id="KW-0539">Nucleus</keyword>
<dbReference type="PROSITE" id="PS50082">
    <property type="entry name" value="WD_REPEATS_2"/>
    <property type="match status" value="4"/>
</dbReference>
<dbReference type="PANTHER" id="PTHR22846:SF2">
    <property type="entry name" value="F-BOX-LIKE_WD REPEAT-CONTAINING PROTEIN EBI"/>
    <property type="match status" value="1"/>
</dbReference>
<dbReference type="OrthoDB" id="1367865at2759"/>
<dbReference type="InterPro" id="IPR019775">
    <property type="entry name" value="WD40_repeat_CS"/>
</dbReference>
<dbReference type="InterPro" id="IPR015943">
    <property type="entry name" value="WD40/YVTN_repeat-like_dom_sf"/>
</dbReference>
<feature type="repeat" description="WD" evidence="8">
    <location>
        <begin position="243"/>
        <end position="293"/>
    </location>
</feature>
<sequence>TTQLEAIPESAENMAAAQSFTIPEFKVRKLFLHRKQVFALQYNTFKRLLASGSVDGTVRIWNLDDYSKNKLLCHYEKNATKYQRRYCNVSSSDGSLLATACFDGYVRIWTAEGDNIELLGRYNGAIYALKWNKQEDHIVSSGELGTIVWHLQKGIYQKTYTFQSEAAVDVDWRTHTSFATCTVYGNIYVYHLELNFPIRSFHGHRQIVNAIQWNPQGQLLASCSNDGTIKLWSMAQDTCVRNIEGHWHYIDKIKWSPTGPGTANPNMKSILASASQDHSVRLWDVELGRCILNADHYDNTVYTLEFSPDGKYFASGGFDHFVYIWDVQSGLMICKYKTLGEILNVCWLPCCTRVVAGCSDGKIFLLDLRRE</sequence>
<dbReference type="PANTHER" id="PTHR22846">
    <property type="entry name" value="WD40 REPEAT PROTEIN"/>
    <property type="match status" value="1"/>
</dbReference>
<dbReference type="InterPro" id="IPR001680">
    <property type="entry name" value="WD40_rpt"/>
</dbReference>
<evidence type="ECO:0000256" key="4">
    <source>
        <dbReference type="ARBA" id="ARBA00023015"/>
    </source>
</evidence>
<evidence type="ECO:0000256" key="8">
    <source>
        <dbReference type="PROSITE-ProRule" id="PRU00221"/>
    </source>
</evidence>
<keyword evidence="2 8" id="KW-0853">WD repeat</keyword>
<dbReference type="PROSITE" id="PS50294">
    <property type="entry name" value="WD_REPEATS_REGION"/>
    <property type="match status" value="3"/>
</dbReference>
<proteinExistence type="inferred from homology"/>
<organism evidence="9 10">
    <name type="scientific">Pseudolycoriella hygida</name>
    <dbReference type="NCBI Taxonomy" id="35572"/>
    <lineage>
        <taxon>Eukaryota</taxon>
        <taxon>Metazoa</taxon>
        <taxon>Ecdysozoa</taxon>
        <taxon>Arthropoda</taxon>
        <taxon>Hexapoda</taxon>
        <taxon>Insecta</taxon>
        <taxon>Pterygota</taxon>
        <taxon>Neoptera</taxon>
        <taxon>Endopterygota</taxon>
        <taxon>Diptera</taxon>
        <taxon>Nematocera</taxon>
        <taxon>Sciaroidea</taxon>
        <taxon>Sciaridae</taxon>
        <taxon>Pseudolycoriella</taxon>
    </lineage>
</organism>
<dbReference type="Proteomes" id="UP001151699">
    <property type="component" value="Unassembled WGS sequence"/>
</dbReference>
<evidence type="ECO:0000256" key="1">
    <source>
        <dbReference type="ARBA" id="ARBA00004123"/>
    </source>
</evidence>
<comment type="subcellular location">
    <subcellularLocation>
        <location evidence="1">Nucleus</location>
    </subcellularLocation>
</comment>
<keyword evidence="5" id="KW-0804">Transcription</keyword>
<evidence type="ECO:0000256" key="2">
    <source>
        <dbReference type="ARBA" id="ARBA00022574"/>
    </source>
</evidence>
<evidence type="ECO:0000256" key="3">
    <source>
        <dbReference type="ARBA" id="ARBA00022737"/>
    </source>
</evidence>
<dbReference type="InterPro" id="IPR036322">
    <property type="entry name" value="WD40_repeat_dom_sf"/>
</dbReference>